<comment type="caution">
    <text evidence="10">The sequence shown here is derived from an EMBL/GenBank/DDBJ whole genome shotgun (WGS) entry which is preliminary data.</text>
</comment>
<protein>
    <submittedName>
        <fullName evidence="10">Glycoside hydrolase family 18 protein</fullName>
    </submittedName>
</protein>
<dbReference type="PROSITE" id="PS51910">
    <property type="entry name" value="GH18_2"/>
    <property type="match status" value="1"/>
</dbReference>
<keyword evidence="3 10" id="KW-0378">Hydrolase</keyword>
<feature type="signal peptide" evidence="7">
    <location>
        <begin position="1"/>
        <end position="18"/>
    </location>
</feature>
<dbReference type="OrthoDB" id="6020543at2759"/>
<gene>
    <name evidence="10" type="ORF">TRIATDRAFT_49766</name>
</gene>
<evidence type="ECO:0000256" key="5">
    <source>
        <dbReference type="ARBA" id="ARBA00025727"/>
    </source>
</evidence>
<evidence type="ECO:0000256" key="4">
    <source>
        <dbReference type="ARBA" id="ARBA00023295"/>
    </source>
</evidence>
<feature type="region of interest" description="Disordered" evidence="6">
    <location>
        <begin position="346"/>
        <end position="383"/>
    </location>
</feature>
<dbReference type="SMART" id="SM00236">
    <property type="entry name" value="fCBD"/>
    <property type="match status" value="1"/>
</dbReference>
<feature type="domain" description="CBM1" evidence="8">
    <location>
        <begin position="380"/>
        <end position="416"/>
    </location>
</feature>
<dbReference type="GO" id="GO:0008061">
    <property type="term" value="F:chitin binding"/>
    <property type="evidence" value="ECO:0007669"/>
    <property type="project" value="UniProtKB-KW"/>
</dbReference>
<evidence type="ECO:0000256" key="7">
    <source>
        <dbReference type="SAM" id="SignalP"/>
    </source>
</evidence>
<dbReference type="GO" id="GO:0004568">
    <property type="term" value="F:chitinase activity"/>
    <property type="evidence" value="ECO:0007669"/>
    <property type="project" value="TreeGrafter"/>
</dbReference>
<evidence type="ECO:0000259" key="8">
    <source>
        <dbReference type="PROSITE" id="PS51164"/>
    </source>
</evidence>
<dbReference type="SUPFAM" id="SSF57180">
    <property type="entry name" value="Cellulose-binding domain"/>
    <property type="match status" value="1"/>
</dbReference>
<dbReference type="GO" id="GO:0030248">
    <property type="term" value="F:cellulose binding"/>
    <property type="evidence" value="ECO:0007669"/>
    <property type="project" value="InterPro"/>
</dbReference>
<dbReference type="Pfam" id="PF00704">
    <property type="entry name" value="Glyco_hydro_18"/>
    <property type="match status" value="1"/>
</dbReference>
<evidence type="ECO:0000256" key="1">
    <source>
        <dbReference type="ARBA" id="ARBA00022669"/>
    </source>
</evidence>
<accession>G9NKD3</accession>
<dbReference type="AlphaFoldDB" id="G9NKD3"/>
<dbReference type="CDD" id="cd02877">
    <property type="entry name" value="GH18_hevamine_XipI_class_III"/>
    <property type="match status" value="1"/>
</dbReference>
<reference evidence="10 11" key="1">
    <citation type="journal article" date="2011" name="Genome Biol.">
        <title>Comparative genome sequence analysis underscores mycoparasitism as the ancestral life style of Trichoderma.</title>
        <authorList>
            <person name="Kubicek C.P."/>
            <person name="Herrera-Estrella A."/>
            <person name="Seidl-Seiboth V."/>
            <person name="Martinez D.A."/>
            <person name="Druzhinina I.S."/>
            <person name="Thon M."/>
            <person name="Zeilinger S."/>
            <person name="Casas-Flores S."/>
            <person name="Horwitz B.A."/>
            <person name="Mukherjee P.K."/>
            <person name="Mukherjee M."/>
            <person name="Kredics L."/>
            <person name="Alcaraz L.D."/>
            <person name="Aerts A."/>
            <person name="Antal Z."/>
            <person name="Atanasova L."/>
            <person name="Cervantes-Badillo M.G."/>
            <person name="Challacombe J."/>
            <person name="Chertkov O."/>
            <person name="McCluskey K."/>
            <person name="Coulpier F."/>
            <person name="Deshpande N."/>
            <person name="von Doehren H."/>
            <person name="Ebbole D.J."/>
            <person name="Esquivel-Naranjo E.U."/>
            <person name="Fekete E."/>
            <person name="Flipphi M."/>
            <person name="Glaser F."/>
            <person name="Gomez-Rodriguez E.Y."/>
            <person name="Gruber S."/>
            <person name="Han C."/>
            <person name="Henrissat B."/>
            <person name="Hermosa R."/>
            <person name="Hernandez-Onate M."/>
            <person name="Karaffa L."/>
            <person name="Kosti I."/>
            <person name="Le Crom S."/>
            <person name="Lindquist E."/>
            <person name="Lucas S."/>
            <person name="Luebeck M."/>
            <person name="Luebeck P.S."/>
            <person name="Margeot A."/>
            <person name="Metz B."/>
            <person name="Misra M."/>
            <person name="Nevalainen H."/>
            <person name="Omann M."/>
            <person name="Packer N."/>
            <person name="Perrone G."/>
            <person name="Uresti-Rivera E.E."/>
            <person name="Salamov A."/>
            <person name="Schmoll M."/>
            <person name="Seiboth B."/>
            <person name="Shapiro H."/>
            <person name="Sukno S."/>
            <person name="Tamayo-Ramos J.A."/>
            <person name="Tisch D."/>
            <person name="Wiest A."/>
            <person name="Wilkinson H.H."/>
            <person name="Zhang M."/>
            <person name="Coutinho P.M."/>
            <person name="Kenerley C.M."/>
            <person name="Monte E."/>
            <person name="Baker S.E."/>
            <person name="Grigoriev I.V."/>
        </authorList>
    </citation>
    <scope>NUCLEOTIDE SEQUENCE [LARGE SCALE GENOMIC DNA]</scope>
    <source>
        <strain evidence="11">ATCC 20476 / IMI 206040</strain>
    </source>
</reference>
<dbReference type="Pfam" id="PF00734">
    <property type="entry name" value="CBM_1"/>
    <property type="match status" value="1"/>
</dbReference>
<feature type="domain" description="GH18" evidence="9">
    <location>
        <begin position="34"/>
        <end position="339"/>
    </location>
</feature>
<dbReference type="PANTHER" id="PTHR45708:SF49">
    <property type="entry name" value="ENDOCHITINASE"/>
    <property type="match status" value="1"/>
</dbReference>
<dbReference type="STRING" id="452589.G9NKD3"/>
<dbReference type="eggNOG" id="KOG4701">
    <property type="taxonomic scope" value="Eukaryota"/>
</dbReference>
<dbReference type="InterPro" id="IPR017853">
    <property type="entry name" value="GH"/>
</dbReference>
<dbReference type="InterPro" id="IPR035971">
    <property type="entry name" value="CBD_sf"/>
</dbReference>
<dbReference type="InterPro" id="IPR001223">
    <property type="entry name" value="Glyco_hydro18_cat"/>
</dbReference>
<dbReference type="InterPro" id="IPR000254">
    <property type="entry name" value="CBD"/>
</dbReference>
<dbReference type="GO" id="GO:0005975">
    <property type="term" value="P:carbohydrate metabolic process"/>
    <property type="evidence" value="ECO:0007669"/>
    <property type="project" value="InterPro"/>
</dbReference>
<keyword evidence="4" id="KW-0326">Glycosidase</keyword>
<dbReference type="EMBL" id="ABDG02000017">
    <property type="protein sequence ID" value="EHK49350.1"/>
    <property type="molecule type" value="Genomic_DNA"/>
</dbReference>
<name>G9NKD3_HYPAI</name>
<feature type="chain" id="PRO_5003524346" evidence="7">
    <location>
        <begin position="19"/>
        <end position="416"/>
    </location>
</feature>
<comment type="similarity">
    <text evidence="5">Belongs to the glycosyl hydrolase 18 family. Chitinase class III subfamily.</text>
</comment>
<dbReference type="GO" id="GO:0005576">
    <property type="term" value="C:extracellular region"/>
    <property type="evidence" value="ECO:0007669"/>
    <property type="project" value="InterPro"/>
</dbReference>
<keyword evidence="1" id="KW-0147">Chitin-binding</keyword>
<dbReference type="PROSITE" id="PS51164">
    <property type="entry name" value="CBM1_2"/>
    <property type="match status" value="1"/>
</dbReference>
<organism evidence="10 11">
    <name type="scientific">Hypocrea atroviridis (strain ATCC 20476 / IMI 206040)</name>
    <name type="common">Trichoderma atroviride</name>
    <dbReference type="NCBI Taxonomy" id="452589"/>
    <lineage>
        <taxon>Eukaryota</taxon>
        <taxon>Fungi</taxon>
        <taxon>Dikarya</taxon>
        <taxon>Ascomycota</taxon>
        <taxon>Pezizomycotina</taxon>
        <taxon>Sordariomycetes</taxon>
        <taxon>Hypocreomycetidae</taxon>
        <taxon>Hypocreales</taxon>
        <taxon>Hypocreaceae</taxon>
        <taxon>Trichoderma</taxon>
    </lineage>
</organism>
<feature type="compositionally biased region" description="Low complexity" evidence="6">
    <location>
        <begin position="346"/>
        <end position="374"/>
    </location>
</feature>
<dbReference type="InterPro" id="IPR045321">
    <property type="entry name" value="Cts1-like"/>
</dbReference>
<evidence type="ECO:0000313" key="10">
    <source>
        <dbReference type="EMBL" id="EHK49350.1"/>
    </source>
</evidence>
<evidence type="ECO:0000313" key="11">
    <source>
        <dbReference type="Proteomes" id="UP000005426"/>
    </source>
</evidence>
<dbReference type="Proteomes" id="UP000005426">
    <property type="component" value="Unassembled WGS sequence"/>
</dbReference>
<evidence type="ECO:0000256" key="2">
    <source>
        <dbReference type="ARBA" id="ARBA00022729"/>
    </source>
</evidence>
<keyword evidence="11" id="KW-1185">Reference proteome</keyword>
<dbReference type="InterPro" id="IPR050542">
    <property type="entry name" value="Glycosyl_Hydrlase18_Chitinase"/>
</dbReference>
<proteinExistence type="inferred from homology"/>
<dbReference type="Gene3D" id="3.20.20.80">
    <property type="entry name" value="Glycosidases"/>
    <property type="match status" value="1"/>
</dbReference>
<dbReference type="SUPFAM" id="SSF51445">
    <property type="entry name" value="(Trans)glycosidases"/>
    <property type="match status" value="1"/>
</dbReference>
<dbReference type="OMA" id="WTSFIAT"/>
<dbReference type="PANTHER" id="PTHR45708">
    <property type="entry name" value="ENDOCHITINASE"/>
    <property type="match status" value="1"/>
</dbReference>
<sequence>MRSAAFLASLGLAGLVVGAPPAPHSVRARQASGAQNVVYWGGTNNESDDLSTYCAPNAGIDILVLSFLDIYGSTGSIPAGNIGNTCYVGTNGAPQLCDGLAASIASCQAAGIKIILSLGGAAGSYSLQSQSQAVSIGQYLWEAYGNSGSTSVQRPFGNVFVNGFDFDLELNLGNQYYQYLISTLRSNFASDPSHTYYITGAPQCPLPEPNMGEVISNSQFDYLWIQFYNNNGYGPDPCSLGLPGDAPFNYNNWTSFIATTPSKNAKLFVGVPANTLAANGNSGGAVYYASPSQLASIIADVKSSPDFGGIMMWDAGYSDANVNNGCNYAQEAKNILLTGAPCGGSSPPASSSAPTSTAKTTKPASSSTSSASGTGPTGSGTVPQWGQCGGEGYTGPTQCVSPYKCVVSSEWWSSCQ</sequence>
<evidence type="ECO:0000256" key="3">
    <source>
        <dbReference type="ARBA" id="ARBA00022801"/>
    </source>
</evidence>
<dbReference type="HOGENOM" id="CLU_007818_6_1_1"/>
<evidence type="ECO:0000256" key="6">
    <source>
        <dbReference type="SAM" id="MobiDB-lite"/>
    </source>
</evidence>
<keyword evidence="2 7" id="KW-0732">Signal</keyword>
<evidence type="ECO:0000259" key="9">
    <source>
        <dbReference type="PROSITE" id="PS51910"/>
    </source>
</evidence>